<reference evidence="4 6" key="2">
    <citation type="submission" date="2020-05" db="EMBL/GenBank/DDBJ databases">
        <authorList>
            <person name="Campoy J."/>
            <person name="Schneeberger K."/>
            <person name="Spophaly S."/>
        </authorList>
    </citation>
    <scope>NUCLEOTIDE SEQUENCE [LARGE SCALE GENOMIC DNA]</scope>
    <source>
        <strain evidence="4">PruArmRojPasFocal</strain>
    </source>
</reference>
<dbReference type="AlphaFoldDB" id="A0A6J5UR92"/>
<keyword evidence="7" id="KW-1185">Reference proteome</keyword>
<evidence type="ECO:0000256" key="1">
    <source>
        <dbReference type="ARBA" id="ARBA00010820"/>
    </source>
</evidence>
<evidence type="ECO:0000313" key="4">
    <source>
        <dbReference type="EMBL" id="CAB4278621.1"/>
    </source>
</evidence>
<dbReference type="InterPro" id="IPR053932">
    <property type="entry name" value="GeBP-like_DBD"/>
</dbReference>
<dbReference type="Pfam" id="PF04504">
    <property type="entry name" value="GeBP-like_DBD"/>
    <property type="match status" value="1"/>
</dbReference>
<dbReference type="EMBL" id="CAEKDK010000004">
    <property type="protein sequence ID" value="CAB4278621.1"/>
    <property type="molecule type" value="Genomic_DNA"/>
</dbReference>
<feature type="compositionally biased region" description="Basic and acidic residues" evidence="2">
    <location>
        <begin position="111"/>
        <end position="130"/>
    </location>
</feature>
<comment type="similarity">
    <text evidence="1">Belongs to the GeBP family.</text>
</comment>
<evidence type="ECO:0000256" key="2">
    <source>
        <dbReference type="SAM" id="MobiDB-lite"/>
    </source>
</evidence>
<feature type="compositionally biased region" description="Low complexity" evidence="2">
    <location>
        <begin position="1"/>
        <end position="23"/>
    </location>
</feature>
<feature type="compositionally biased region" description="Low complexity" evidence="2">
    <location>
        <begin position="157"/>
        <end position="167"/>
    </location>
</feature>
<accession>A0A6J5UR92</accession>
<reference evidence="7" key="1">
    <citation type="journal article" date="2020" name="Genome Biol.">
        <title>Gamete binning: chromosome-level and haplotype-resolved genome assembly enabled by high-throughput single-cell sequencing of gamete genomes.</title>
        <authorList>
            <person name="Campoy J.A."/>
            <person name="Sun H."/>
            <person name="Goel M."/>
            <person name="Jiao W.-B."/>
            <person name="Folz-Donahue K."/>
            <person name="Wang N."/>
            <person name="Rubio M."/>
            <person name="Liu C."/>
            <person name="Kukat C."/>
            <person name="Ruiz D."/>
            <person name="Huettel B."/>
            <person name="Schneeberger K."/>
        </authorList>
    </citation>
    <scope>NUCLEOTIDE SEQUENCE [LARGE SCALE GENOMIC DNA]</scope>
    <source>
        <strain evidence="7">cv. Rojo Pasion</strain>
    </source>
</reference>
<gene>
    <name evidence="4" type="ORF">CURHAP_LOCUS30072</name>
    <name evidence="5" type="ORF">ORAREDHAP_LOCUS29705</name>
</gene>
<proteinExistence type="inferred from homology"/>
<feature type="region of interest" description="Disordered" evidence="2">
    <location>
        <begin position="1"/>
        <end position="167"/>
    </location>
</feature>
<evidence type="ECO:0000313" key="7">
    <source>
        <dbReference type="Proteomes" id="UP000507245"/>
    </source>
</evidence>
<sequence>MAFSQSSSSSYDSSSSSYSSSSSFDEDHQSDSYDDELEDEQLAPDSQESPTLVGSDTEYRCESEPDSEADSAKKTKTKSNTKTKTNTNVEAKSKNKSPSPTAVVNKKRPREKPEEKGCDASNEKRKKAENETNLQTGGDDAMEKDKEMKKKKKNKSRSSSSAAANARVWSERDELVMVKGIISFLKKFSTFDGKKFYNWINKYIEADVSRGQIADKVCRLKKKYRNNEANRGPNGEDPVFSKPHEQKLFDLSKQAWGSISCTTNHNNTNADINDGIVEEGADAEKKATDVVDDAQKKAADVVDGAQKKATDDDILQEKEVLFDDNLVIEAFDKYLTSRGLDLRWFGQDKLESLENKWRKIRVAESTFRLLQAKFDAKLHQIALHAYNFFDY</sequence>
<dbReference type="Proteomes" id="UP000507222">
    <property type="component" value="Unassembled WGS sequence"/>
</dbReference>
<dbReference type="OrthoDB" id="661680at2759"/>
<organism evidence="4 6">
    <name type="scientific">Prunus armeniaca</name>
    <name type="common">Apricot</name>
    <name type="synonym">Armeniaca vulgaris</name>
    <dbReference type="NCBI Taxonomy" id="36596"/>
    <lineage>
        <taxon>Eukaryota</taxon>
        <taxon>Viridiplantae</taxon>
        <taxon>Streptophyta</taxon>
        <taxon>Embryophyta</taxon>
        <taxon>Tracheophyta</taxon>
        <taxon>Spermatophyta</taxon>
        <taxon>Magnoliopsida</taxon>
        <taxon>eudicotyledons</taxon>
        <taxon>Gunneridae</taxon>
        <taxon>Pentapetalae</taxon>
        <taxon>rosids</taxon>
        <taxon>fabids</taxon>
        <taxon>Rosales</taxon>
        <taxon>Rosaceae</taxon>
        <taxon>Amygdaloideae</taxon>
        <taxon>Amygdaleae</taxon>
        <taxon>Prunus</taxon>
    </lineage>
</organism>
<dbReference type="EMBL" id="CAEKKB010000004">
    <property type="protein sequence ID" value="CAB4309034.1"/>
    <property type="molecule type" value="Genomic_DNA"/>
</dbReference>
<evidence type="ECO:0000313" key="5">
    <source>
        <dbReference type="EMBL" id="CAB4309034.1"/>
    </source>
</evidence>
<dbReference type="InterPro" id="IPR007592">
    <property type="entry name" value="GEBP"/>
</dbReference>
<dbReference type="GO" id="GO:0005634">
    <property type="term" value="C:nucleus"/>
    <property type="evidence" value="ECO:0007669"/>
    <property type="project" value="TreeGrafter"/>
</dbReference>
<feature type="domain" description="Glabrous enhancer-binding protein-like DBD" evidence="3">
    <location>
        <begin position="166"/>
        <end position="257"/>
    </location>
</feature>
<dbReference type="GO" id="GO:0006355">
    <property type="term" value="P:regulation of DNA-templated transcription"/>
    <property type="evidence" value="ECO:0007669"/>
    <property type="project" value="InterPro"/>
</dbReference>
<dbReference type="Proteomes" id="UP000507245">
    <property type="component" value="Unassembled WGS sequence"/>
</dbReference>
<dbReference type="PANTHER" id="PTHR31662:SF33">
    <property type="entry name" value="DNA-BINDING STOREKEEPER PROTEIN TRANSCRIPTIONAL REGULATOR-LIKE PROTEIN"/>
    <property type="match status" value="1"/>
</dbReference>
<protein>
    <recommendedName>
        <fullName evidence="3">Glabrous enhancer-binding protein-like DBD domain-containing protein</fullName>
    </recommendedName>
</protein>
<dbReference type="PANTHER" id="PTHR31662">
    <property type="entry name" value="BNAANNG10740D PROTEIN-RELATED"/>
    <property type="match status" value="1"/>
</dbReference>
<evidence type="ECO:0000259" key="3">
    <source>
        <dbReference type="Pfam" id="PF04504"/>
    </source>
</evidence>
<feature type="compositionally biased region" description="Acidic residues" evidence="2">
    <location>
        <begin position="32"/>
        <end position="42"/>
    </location>
</feature>
<feature type="compositionally biased region" description="Polar residues" evidence="2">
    <location>
        <begin position="44"/>
        <end position="54"/>
    </location>
</feature>
<evidence type="ECO:0000313" key="6">
    <source>
        <dbReference type="Proteomes" id="UP000507222"/>
    </source>
</evidence>
<name>A0A6J5UR92_PRUAR</name>